<protein>
    <recommendedName>
        <fullName evidence="3">Ankyrin repeat domain-containing protein</fullName>
    </recommendedName>
</protein>
<gene>
    <name evidence="1" type="ORF">CTEN210_12040</name>
</gene>
<dbReference type="AlphaFoldDB" id="A0AAD3HA34"/>
<keyword evidence="2" id="KW-1185">Reference proteome</keyword>
<organism evidence="1 2">
    <name type="scientific">Chaetoceros tenuissimus</name>
    <dbReference type="NCBI Taxonomy" id="426638"/>
    <lineage>
        <taxon>Eukaryota</taxon>
        <taxon>Sar</taxon>
        <taxon>Stramenopiles</taxon>
        <taxon>Ochrophyta</taxon>
        <taxon>Bacillariophyta</taxon>
        <taxon>Coscinodiscophyceae</taxon>
        <taxon>Chaetocerotophycidae</taxon>
        <taxon>Chaetocerotales</taxon>
        <taxon>Chaetocerotaceae</taxon>
        <taxon>Chaetoceros</taxon>
    </lineage>
</organism>
<reference evidence="1 2" key="1">
    <citation type="journal article" date="2021" name="Sci. Rep.">
        <title>The genome of the diatom Chaetoceros tenuissimus carries an ancient integrated fragment of an extant virus.</title>
        <authorList>
            <person name="Hongo Y."/>
            <person name="Kimura K."/>
            <person name="Takaki Y."/>
            <person name="Yoshida Y."/>
            <person name="Baba S."/>
            <person name="Kobayashi G."/>
            <person name="Nagasaki K."/>
            <person name="Hano T."/>
            <person name="Tomaru Y."/>
        </authorList>
    </citation>
    <scope>NUCLEOTIDE SEQUENCE [LARGE SCALE GENOMIC DNA]</scope>
    <source>
        <strain evidence="1 2">NIES-3715</strain>
    </source>
</reference>
<comment type="caution">
    <text evidence="1">The sequence shown here is derived from an EMBL/GenBank/DDBJ whole genome shotgun (WGS) entry which is preliminary data.</text>
</comment>
<name>A0AAD3HA34_9STRA</name>
<dbReference type="EMBL" id="BLLK01000049">
    <property type="protein sequence ID" value="GFH55564.1"/>
    <property type="molecule type" value="Genomic_DNA"/>
</dbReference>
<evidence type="ECO:0000313" key="2">
    <source>
        <dbReference type="Proteomes" id="UP001054902"/>
    </source>
</evidence>
<proteinExistence type="predicted"/>
<evidence type="ECO:0000313" key="1">
    <source>
        <dbReference type="EMBL" id="GFH55564.1"/>
    </source>
</evidence>
<sequence>MKHIVENGTLEMIQYAYEDGCPWTGEEFSQIFKWNHVLSKNWSMDKFQYLIDNGCTFDYEQSSDFIPGLARKKELGLLDYFIGKNSKFDNDLFKEILAWSGDWFEGMSYLLEKGKDVQNFKFIEEVFHTRPYIDGIKSFHRLGLPWCLDSSRNTHLLSKIACHNDLYDVKWAYENGCKGGNLVPYIKEEWKENGIRHFTRWKENRAFFEENGLLDETCLEKSGVKKLDPKNVLEIGDAEFGLSFVPRKDSFFQVNLSSLKKFIDHGYTFMSKSEQEIVCKEAYKQCCENSQNQDRRKRLALFVRMGVRDPNKTIAL</sequence>
<accession>A0AAD3HA34</accession>
<dbReference type="Proteomes" id="UP001054902">
    <property type="component" value="Unassembled WGS sequence"/>
</dbReference>
<evidence type="ECO:0008006" key="3">
    <source>
        <dbReference type="Google" id="ProtNLM"/>
    </source>
</evidence>